<evidence type="ECO:0000256" key="2">
    <source>
        <dbReference type="ARBA" id="ARBA00022679"/>
    </source>
</evidence>
<dbReference type="Proteomes" id="UP000298180">
    <property type="component" value="Unassembled WGS sequence"/>
</dbReference>
<dbReference type="InterPro" id="IPR002155">
    <property type="entry name" value="Thiolase"/>
</dbReference>
<feature type="active site" description="Proton acceptor" evidence="4">
    <location>
        <position position="385"/>
    </location>
</feature>
<evidence type="ECO:0000256" key="5">
    <source>
        <dbReference type="RuleBase" id="RU003557"/>
    </source>
</evidence>
<feature type="active site" description="Proton acceptor" evidence="4">
    <location>
        <position position="355"/>
    </location>
</feature>
<dbReference type="PIRSF" id="PIRSF000429">
    <property type="entry name" value="Ac-CoA_Ac_transf"/>
    <property type="match status" value="1"/>
</dbReference>
<evidence type="ECO:0000256" key="4">
    <source>
        <dbReference type="PIRSR" id="PIRSR000429-1"/>
    </source>
</evidence>
<dbReference type="Gene3D" id="3.40.47.10">
    <property type="match status" value="2"/>
</dbReference>
<dbReference type="InterPro" id="IPR020616">
    <property type="entry name" value="Thiolase_N"/>
</dbReference>
<dbReference type="CDD" id="cd00751">
    <property type="entry name" value="thiolase"/>
    <property type="match status" value="1"/>
</dbReference>
<accession>A0A4Z0BPU8</accession>
<dbReference type="SUPFAM" id="SSF53901">
    <property type="entry name" value="Thiolase-like"/>
    <property type="match status" value="2"/>
</dbReference>
<proteinExistence type="inferred from homology"/>
<dbReference type="InterPro" id="IPR020617">
    <property type="entry name" value="Thiolase_C"/>
</dbReference>
<comment type="similarity">
    <text evidence="1 5">Belongs to the thiolase-like superfamily. Thiolase family.</text>
</comment>
<gene>
    <name evidence="8" type="ORF">EZ313_20700</name>
</gene>
<dbReference type="EMBL" id="SMLM01000003">
    <property type="protein sequence ID" value="TFZ00861.1"/>
    <property type="molecule type" value="Genomic_DNA"/>
</dbReference>
<feature type="domain" description="Thiolase C-terminal" evidence="7">
    <location>
        <begin position="280"/>
        <end position="397"/>
    </location>
</feature>
<evidence type="ECO:0000256" key="3">
    <source>
        <dbReference type="ARBA" id="ARBA00023315"/>
    </source>
</evidence>
<keyword evidence="3 5" id="KW-0012">Acyltransferase</keyword>
<evidence type="ECO:0000259" key="6">
    <source>
        <dbReference type="Pfam" id="PF00108"/>
    </source>
</evidence>
<dbReference type="PANTHER" id="PTHR18919">
    <property type="entry name" value="ACETYL-COA C-ACYLTRANSFERASE"/>
    <property type="match status" value="1"/>
</dbReference>
<evidence type="ECO:0000256" key="1">
    <source>
        <dbReference type="ARBA" id="ARBA00010982"/>
    </source>
</evidence>
<dbReference type="AlphaFoldDB" id="A0A4Z0BPU8"/>
<dbReference type="PANTHER" id="PTHR18919:SF107">
    <property type="entry name" value="ACETYL-COA ACETYLTRANSFERASE, CYTOSOLIC"/>
    <property type="match status" value="1"/>
</dbReference>
<evidence type="ECO:0000259" key="7">
    <source>
        <dbReference type="Pfam" id="PF02803"/>
    </source>
</evidence>
<dbReference type="GO" id="GO:0003988">
    <property type="term" value="F:acetyl-CoA C-acyltransferase activity"/>
    <property type="evidence" value="ECO:0007669"/>
    <property type="project" value="UniProtKB-ARBA"/>
</dbReference>
<dbReference type="Pfam" id="PF00108">
    <property type="entry name" value="Thiolase_N"/>
    <property type="match status" value="1"/>
</dbReference>
<sequence>MSRAAHIPYGAYWCTPFAKWQGAFSHLHSLKFAAWHARRELAARGLQEMPIDFGVLGTTVPQQGVFYGLPWAAGLMGLERLSGPTISQACATSARCIALAADAVVAGSADCAFLLTADRVSNGPSLYYPDPTGPGGNGTNESWVMDNFQGDPFAKLSMIETAENVARRHGITTAEQNEVTLMRYAQYAQALEQDRAFQKKYMRVPFEIPDKSFRKVQATLEGDQGIHPTTAAGLAELKPLIPGGTITYGGQTHPADGNAALFVTTEARARELSTRPEVKIRILATGQARVEKGYMPAATVPAARDALARAALAVSAVTHVKTHNPFAVGDIVVSRELGFPVEKMNGYGCSLVWGHPQGPTGMRAVIEMIEQMVMEGGGVGLFTGCAAGDSAMSVLVRVDV</sequence>
<organism evidence="8 9">
    <name type="scientific">Ramlibacter henchirensis</name>
    <dbReference type="NCBI Taxonomy" id="204072"/>
    <lineage>
        <taxon>Bacteria</taxon>
        <taxon>Pseudomonadati</taxon>
        <taxon>Pseudomonadota</taxon>
        <taxon>Betaproteobacteria</taxon>
        <taxon>Burkholderiales</taxon>
        <taxon>Comamonadaceae</taxon>
        <taxon>Ramlibacter</taxon>
    </lineage>
</organism>
<dbReference type="Pfam" id="PF02803">
    <property type="entry name" value="Thiolase_C"/>
    <property type="match status" value="1"/>
</dbReference>
<keyword evidence="2 5" id="KW-0808">Transferase</keyword>
<name>A0A4Z0BPU8_9BURK</name>
<feature type="active site" description="Acyl-thioester intermediate" evidence="4">
    <location>
        <position position="90"/>
    </location>
</feature>
<comment type="caution">
    <text evidence="8">The sequence shown here is derived from an EMBL/GenBank/DDBJ whole genome shotgun (WGS) entry which is preliminary data.</text>
</comment>
<evidence type="ECO:0000313" key="9">
    <source>
        <dbReference type="Proteomes" id="UP000298180"/>
    </source>
</evidence>
<feature type="domain" description="Thiolase N-terminal" evidence="6">
    <location>
        <begin position="15"/>
        <end position="266"/>
    </location>
</feature>
<evidence type="ECO:0000313" key="8">
    <source>
        <dbReference type="EMBL" id="TFZ00861.1"/>
    </source>
</evidence>
<dbReference type="InterPro" id="IPR016039">
    <property type="entry name" value="Thiolase-like"/>
</dbReference>
<dbReference type="OrthoDB" id="9764638at2"/>
<keyword evidence="9" id="KW-1185">Reference proteome</keyword>
<reference evidence="8 9" key="1">
    <citation type="submission" date="2019-03" db="EMBL/GenBank/DDBJ databases">
        <title>Ramlibacter henchirensis DSM 14656, whole genome shotgun sequence.</title>
        <authorList>
            <person name="Zhang X."/>
            <person name="Feng G."/>
            <person name="Zhu H."/>
        </authorList>
    </citation>
    <scope>NUCLEOTIDE SEQUENCE [LARGE SCALE GENOMIC DNA]</scope>
    <source>
        <strain evidence="8 9">DSM 14656</strain>
    </source>
</reference>
<protein>
    <submittedName>
        <fullName evidence="8">Thiolase family protein</fullName>
    </submittedName>
</protein>